<name>A0ABR8MW21_9BACL</name>
<proteinExistence type="predicted"/>
<sequence>MMYWNYNHNNCNKGHHPHRSHRSQRSAGNGNANFLEALVGEQVKINRGGPNAINGKLLAVKSDYLVVGTTEGVVYVKRSHIKSITDLDGSHGTGGSRTGGTGGRSGGTKAFIQADNFRGVLKALNQKFVQVNWGGPEKVEGFLAEVSGDRVLIVSQHKKVDMFIDHIQSIKLEMKKRSSNGSSGTGTGTASATNAPAPKPAAPVVKKSLKRRVSR</sequence>
<feature type="region of interest" description="Disordered" evidence="1">
    <location>
        <begin position="175"/>
        <end position="215"/>
    </location>
</feature>
<protein>
    <recommendedName>
        <fullName evidence="4">Spore coat protein</fullName>
    </recommendedName>
</protein>
<feature type="region of interest" description="Disordered" evidence="1">
    <location>
        <begin position="87"/>
        <end position="106"/>
    </location>
</feature>
<dbReference type="EMBL" id="JACXZA010000003">
    <property type="protein sequence ID" value="MBD3920103.1"/>
    <property type="molecule type" value="Genomic_DNA"/>
</dbReference>
<dbReference type="Proteomes" id="UP000609346">
    <property type="component" value="Unassembled WGS sequence"/>
</dbReference>
<feature type="compositionally biased region" description="Gly residues" evidence="1">
    <location>
        <begin position="91"/>
        <end position="106"/>
    </location>
</feature>
<accession>A0ABR8MW21</accession>
<dbReference type="RefSeq" id="WP_191204353.1">
    <property type="nucleotide sequence ID" value="NZ_JACXZA010000003.1"/>
</dbReference>
<gene>
    <name evidence="2" type="ORF">H8B09_15165</name>
</gene>
<comment type="caution">
    <text evidence="2">The sequence shown here is derived from an EMBL/GenBank/DDBJ whole genome shotgun (WGS) entry which is preliminary data.</text>
</comment>
<reference evidence="2 3" key="1">
    <citation type="submission" date="2020-09" db="EMBL/GenBank/DDBJ databases">
        <title>Paenibacillus sp. strain PR3 16S rRNA gene Genome sequencing and assembly.</title>
        <authorList>
            <person name="Kim J."/>
        </authorList>
    </citation>
    <scope>NUCLEOTIDE SEQUENCE [LARGE SCALE GENOMIC DNA]</scope>
    <source>
        <strain evidence="2 3">PR3</strain>
    </source>
</reference>
<feature type="compositionally biased region" description="Low complexity" evidence="1">
    <location>
        <begin position="188"/>
        <end position="206"/>
    </location>
</feature>
<evidence type="ECO:0000256" key="1">
    <source>
        <dbReference type="SAM" id="MobiDB-lite"/>
    </source>
</evidence>
<evidence type="ECO:0008006" key="4">
    <source>
        <dbReference type="Google" id="ProtNLM"/>
    </source>
</evidence>
<evidence type="ECO:0000313" key="2">
    <source>
        <dbReference type="EMBL" id="MBD3920103.1"/>
    </source>
</evidence>
<evidence type="ECO:0000313" key="3">
    <source>
        <dbReference type="Proteomes" id="UP000609346"/>
    </source>
</evidence>
<keyword evidence="3" id="KW-1185">Reference proteome</keyword>
<organism evidence="2 3">
    <name type="scientific">Paenibacillus terricola</name>
    <dbReference type="NCBI Taxonomy" id="2763503"/>
    <lineage>
        <taxon>Bacteria</taxon>
        <taxon>Bacillati</taxon>
        <taxon>Bacillota</taxon>
        <taxon>Bacilli</taxon>
        <taxon>Bacillales</taxon>
        <taxon>Paenibacillaceae</taxon>
        <taxon>Paenibacillus</taxon>
    </lineage>
</organism>